<evidence type="ECO:0000313" key="2">
    <source>
        <dbReference type="Proteomes" id="UP000234323"/>
    </source>
</evidence>
<evidence type="ECO:0008006" key="3">
    <source>
        <dbReference type="Google" id="ProtNLM"/>
    </source>
</evidence>
<dbReference type="AlphaFoldDB" id="A0A2I1H2H9"/>
<proteinExistence type="predicted"/>
<dbReference type="Proteomes" id="UP000234323">
    <property type="component" value="Unassembled WGS sequence"/>
</dbReference>
<reference evidence="1 2" key="1">
    <citation type="submission" date="2015-10" db="EMBL/GenBank/DDBJ databases">
        <title>Genome analyses suggest a sexual origin of heterokaryosis in a supposedly ancient asexual fungus.</title>
        <authorList>
            <person name="Ropars J."/>
            <person name="Sedzielewska K."/>
            <person name="Noel J."/>
            <person name="Charron P."/>
            <person name="Farinelli L."/>
            <person name="Marton T."/>
            <person name="Kruger M."/>
            <person name="Pelin A."/>
            <person name="Brachmann A."/>
            <person name="Corradi N."/>
        </authorList>
    </citation>
    <scope>NUCLEOTIDE SEQUENCE [LARGE SCALE GENOMIC DNA]</scope>
    <source>
        <strain evidence="1 2">A4</strain>
    </source>
</reference>
<comment type="caution">
    <text evidence="1">The sequence shown here is derived from an EMBL/GenBank/DDBJ whole genome shotgun (WGS) entry which is preliminary data.</text>
</comment>
<sequence>MSLMMTETPSRDSEYYILVVLEYANGENLKGYLNKNFVSMKWNDKIRMGCY</sequence>
<name>A0A2I1H2H9_9GLOM</name>
<evidence type="ECO:0000313" key="1">
    <source>
        <dbReference type="EMBL" id="PKY53093.1"/>
    </source>
</evidence>
<organism evidence="1 2">
    <name type="scientific">Rhizophagus irregularis</name>
    <dbReference type="NCBI Taxonomy" id="588596"/>
    <lineage>
        <taxon>Eukaryota</taxon>
        <taxon>Fungi</taxon>
        <taxon>Fungi incertae sedis</taxon>
        <taxon>Mucoromycota</taxon>
        <taxon>Glomeromycotina</taxon>
        <taxon>Glomeromycetes</taxon>
        <taxon>Glomerales</taxon>
        <taxon>Glomeraceae</taxon>
        <taxon>Rhizophagus</taxon>
    </lineage>
</organism>
<accession>A0A2I1H2H9</accession>
<keyword evidence="2" id="KW-1185">Reference proteome</keyword>
<gene>
    <name evidence="1" type="ORF">RhiirA4_471119</name>
</gene>
<protein>
    <recommendedName>
        <fullName evidence="3">Serine-threonine/tyrosine-protein kinase catalytic domain-containing protein</fullName>
    </recommendedName>
</protein>
<dbReference type="EMBL" id="LLXI01001325">
    <property type="protein sequence ID" value="PKY53093.1"/>
    <property type="molecule type" value="Genomic_DNA"/>
</dbReference>